<dbReference type="PANTHER" id="PTHR43155:SF2">
    <property type="entry name" value="CYCLIC DI-GMP PHOSPHODIESTERASE PA4108"/>
    <property type="match status" value="1"/>
</dbReference>
<dbReference type="PANTHER" id="PTHR43155">
    <property type="entry name" value="CYCLIC DI-GMP PHOSPHODIESTERASE PA4108-RELATED"/>
    <property type="match status" value="1"/>
</dbReference>
<dbReference type="AlphaFoldDB" id="A0A7T7XNW5"/>
<evidence type="ECO:0000313" key="2">
    <source>
        <dbReference type="EMBL" id="QQO09703.1"/>
    </source>
</evidence>
<keyword evidence="3" id="KW-1185">Reference proteome</keyword>
<evidence type="ECO:0000313" key="3">
    <source>
        <dbReference type="Proteomes" id="UP000595917"/>
    </source>
</evidence>
<dbReference type="Proteomes" id="UP000595917">
    <property type="component" value="Chromosome"/>
</dbReference>
<organism evidence="2 3">
    <name type="scientific">Breznakiella homolactica</name>
    <dbReference type="NCBI Taxonomy" id="2798577"/>
    <lineage>
        <taxon>Bacteria</taxon>
        <taxon>Pseudomonadati</taxon>
        <taxon>Spirochaetota</taxon>
        <taxon>Spirochaetia</taxon>
        <taxon>Spirochaetales</taxon>
        <taxon>Breznakiellaceae</taxon>
        <taxon>Breznakiella</taxon>
    </lineage>
</organism>
<gene>
    <name evidence="2" type="ORF">JFL75_01940</name>
</gene>
<dbReference type="Gene3D" id="1.10.3210.10">
    <property type="entry name" value="Hypothetical protein af1432"/>
    <property type="match status" value="1"/>
</dbReference>
<dbReference type="SMART" id="SM00471">
    <property type="entry name" value="HDc"/>
    <property type="match status" value="1"/>
</dbReference>
<dbReference type="Pfam" id="PF13487">
    <property type="entry name" value="HD_5"/>
    <property type="match status" value="1"/>
</dbReference>
<dbReference type="InterPro" id="IPR003607">
    <property type="entry name" value="HD/PDEase_dom"/>
</dbReference>
<sequence length="390" mass="43340">MKKIPVKSLRAGQSFTEPVYVEGNSLLVPAGIAVRKKDIDRLESWGIEEVYTDGAMITESQKAKDGKAAEMADKKRQAKSVLSLSAVQENKGAYRTYIDLIERLENVFSNISSGISVEVRSIDNIAGNLLHAVREQRDQIIGFILGGEVTGHSLSKSSVNTAILSALIAMELKLPNHKIMQITTGALLHDVGMLRLPKEILEKKGGLTDAELQRMQAHPLYTYKIICKELLYPEDVGVIALQHHERWDGEGYPRRIAGTNIDIGARIVSVADAFEAMVSEKPYRNSMMGYQAMKNLLSDNSRRFDPDVLKAFIQTMGIYPIGSIILLNNGAIARVVEVRGDAPLRPNIRILIDEFGKVYKQDEGDLIELLTEKSLFIARALDPKEINKKQ</sequence>
<proteinExistence type="predicted"/>
<name>A0A7T7XNW5_9SPIR</name>
<reference evidence="2" key="1">
    <citation type="submission" date="2021-01" db="EMBL/GenBank/DDBJ databases">
        <title>Description of Breznakiella homolactica.</title>
        <authorList>
            <person name="Song Y."/>
            <person name="Brune A."/>
        </authorList>
    </citation>
    <scope>NUCLEOTIDE SEQUENCE</scope>
    <source>
        <strain evidence="2">RmG30</strain>
    </source>
</reference>
<dbReference type="CDD" id="cd00077">
    <property type="entry name" value="HDc"/>
    <property type="match status" value="1"/>
</dbReference>
<dbReference type="InterPro" id="IPR037522">
    <property type="entry name" value="HD_GYP_dom"/>
</dbReference>
<dbReference type="KEGG" id="bhc:JFL75_01940"/>
<evidence type="ECO:0000259" key="1">
    <source>
        <dbReference type="PROSITE" id="PS51832"/>
    </source>
</evidence>
<accession>A0A7T7XNW5</accession>
<protein>
    <submittedName>
        <fullName evidence="2">HD-GYP domain-containing protein</fullName>
    </submittedName>
</protein>
<feature type="domain" description="HD-GYP" evidence="1">
    <location>
        <begin position="132"/>
        <end position="328"/>
    </location>
</feature>
<dbReference type="RefSeq" id="WP_215627006.1">
    <property type="nucleotide sequence ID" value="NZ_CP067089.2"/>
</dbReference>
<dbReference type="PROSITE" id="PS51832">
    <property type="entry name" value="HD_GYP"/>
    <property type="match status" value="1"/>
</dbReference>
<dbReference type="SUPFAM" id="SSF109604">
    <property type="entry name" value="HD-domain/PDEase-like"/>
    <property type="match status" value="1"/>
</dbReference>
<dbReference type="EMBL" id="CP067089">
    <property type="protein sequence ID" value="QQO09703.1"/>
    <property type="molecule type" value="Genomic_DNA"/>
</dbReference>